<sequence>MVLNCVNCGAPIETDKKVCPYCKTPYDVSGFKAEIGEMFFGEITIGGKTSRVYLENVEHNHLLCEPYYDADGILHREIPKTIRKFTLIEV</sequence>
<name>A0A8S5LND3_9CAUD</name>
<dbReference type="EMBL" id="BK015881">
    <property type="protein sequence ID" value="DAD71359.1"/>
    <property type="molecule type" value="Genomic_DNA"/>
</dbReference>
<evidence type="ECO:0000313" key="1">
    <source>
        <dbReference type="EMBL" id="DAD71359.1"/>
    </source>
</evidence>
<reference evidence="1" key="1">
    <citation type="journal article" date="2021" name="Proc. Natl. Acad. Sci. U.S.A.">
        <title>A Catalog of Tens of Thousands of Viruses from Human Metagenomes Reveals Hidden Associations with Chronic Diseases.</title>
        <authorList>
            <person name="Tisza M.J."/>
            <person name="Buck C.B."/>
        </authorList>
    </citation>
    <scope>NUCLEOTIDE SEQUENCE</scope>
    <source>
        <strain evidence="1">CtbQZ1</strain>
    </source>
</reference>
<accession>A0A8S5LND3</accession>
<protein>
    <submittedName>
        <fullName evidence="1">RING finger family 1 protein</fullName>
    </submittedName>
</protein>
<organism evidence="1">
    <name type="scientific">Siphoviridae sp. ctbQZ1</name>
    <dbReference type="NCBI Taxonomy" id="2827581"/>
    <lineage>
        <taxon>Viruses</taxon>
        <taxon>Duplodnaviria</taxon>
        <taxon>Heunggongvirae</taxon>
        <taxon>Uroviricota</taxon>
        <taxon>Caudoviricetes</taxon>
    </lineage>
</organism>
<proteinExistence type="predicted"/>